<evidence type="ECO:0000256" key="10">
    <source>
        <dbReference type="ARBA" id="ARBA00022989"/>
    </source>
</evidence>
<evidence type="ECO:0000256" key="9">
    <source>
        <dbReference type="ARBA" id="ARBA00022824"/>
    </source>
</evidence>
<dbReference type="EMBL" id="OU503041">
    <property type="protein sequence ID" value="CAI9763587.1"/>
    <property type="molecule type" value="Genomic_DNA"/>
</dbReference>
<dbReference type="GO" id="GO:0106073">
    <property type="term" value="F:dolichyl pyrophosphate Glc2Man9GlcNAc2 alpha-1,2-glucosyltransferase activity"/>
    <property type="evidence" value="ECO:0007669"/>
    <property type="project" value="UniProtKB-EC"/>
</dbReference>
<keyword evidence="7" id="KW-0808">Transferase</keyword>
<comment type="pathway">
    <text evidence="2">Protein modification; protein glycosylation.</text>
</comment>
<evidence type="ECO:0000256" key="6">
    <source>
        <dbReference type="ARBA" id="ARBA00022676"/>
    </source>
</evidence>
<evidence type="ECO:0000256" key="8">
    <source>
        <dbReference type="ARBA" id="ARBA00022692"/>
    </source>
</evidence>
<feature type="transmembrane region" description="Helical" evidence="14">
    <location>
        <begin position="157"/>
        <end position="182"/>
    </location>
</feature>
<evidence type="ECO:0000313" key="15">
    <source>
        <dbReference type="EMBL" id="CAI9763587.1"/>
    </source>
</evidence>
<keyword evidence="11 14" id="KW-0472">Membrane</keyword>
<sequence length="223" mass="24876">MKETMVWFEGSGGVHLRAASIAAASVSDGVGRSASPLEKHFHKEICLASRLASDGVEEEFESLYTPPPPYSTGILTSDQSKDPIVQWAKPPWLAGVHFLQDLLSFSNICSTLILRTTNGFLAVIRSILVYEIITHLRPSLDAKKATLCAVILSLYTLHWFFTFIYCTDVASLTAVLATYLLVLKKKYLFQFIVEDHEMLRDVSKRKLTPEISKNEVVQAPQAE</sequence>
<dbReference type="EC" id="2.4.1.256" evidence="4"/>
<accession>A0AAD2DQR5</accession>
<evidence type="ECO:0000256" key="5">
    <source>
        <dbReference type="ARBA" id="ARBA00018512"/>
    </source>
</evidence>
<dbReference type="AlphaFoldDB" id="A0AAD2DQR5"/>
<dbReference type="GO" id="GO:0005789">
    <property type="term" value="C:endoplasmic reticulum membrane"/>
    <property type="evidence" value="ECO:0007669"/>
    <property type="project" value="UniProtKB-SubCell"/>
</dbReference>
<comment type="subcellular location">
    <subcellularLocation>
        <location evidence="1">Endoplasmic reticulum membrane</location>
        <topology evidence="1">Multi-pass membrane protein</topology>
    </subcellularLocation>
</comment>
<organism evidence="15 16">
    <name type="scientific">Fraxinus pennsylvanica</name>
    <dbReference type="NCBI Taxonomy" id="56036"/>
    <lineage>
        <taxon>Eukaryota</taxon>
        <taxon>Viridiplantae</taxon>
        <taxon>Streptophyta</taxon>
        <taxon>Embryophyta</taxon>
        <taxon>Tracheophyta</taxon>
        <taxon>Spermatophyta</taxon>
        <taxon>Magnoliopsida</taxon>
        <taxon>eudicotyledons</taxon>
        <taxon>Gunneridae</taxon>
        <taxon>Pentapetalae</taxon>
        <taxon>asterids</taxon>
        <taxon>lamiids</taxon>
        <taxon>Lamiales</taxon>
        <taxon>Oleaceae</taxon>
        <taxon>Oleeae</taxon>
        <taxon>Fraxinus</taxon>
    </lineage>
</organism>
<keyword evidence="16" id="KW-1185">Reference proteome</keyword>
<evidence type="ECO:0000313" key="16">
    <source>
        <dbReference type="Proteomes" id="UP000834106"/>
    </source>
</evidence>
<evidence type="ECO:0000256" key="14">
    <source>
        <dbReference type="SAM" id="Phobius"/>
    </source>
</evidence>
<evidence type="ECO:0000256" key="7">
    <source>
        <dbReference type="ARBA" id="ARBA00022679"/>
    </source>
</evidence>
<evidence type="ECO:0000256" key="11">
    <source>
        <dbReference type="ARBA" id="ARBA00023136"/>
    </source>
</evidence>
<keyword evidence="10 14" id="KW-1133">Transmembrane helix</keyword>
<evidence type="ECO:0000256" key="12">
    <source>
        <dbReference type="ARBA" id="ARBA00044727"/>
    </source>
</evidence>
<keyword evidence="6" id="KW-0328">Glycosyltransferase</keyword>
<dbReference type="Proteomes" id="UP000834106">
    <property type="component" value="Chromosome 6"/>
</dbReference>
<comment type="function">
    <text evidence="12">Dol-P-Glc:Glc(2)Man(9)GlcNAc(2)-PP-Dol alpha-1,2-glucosyltransferase that operates in the biosynthetic pathway of dolichol-linked oligosaccharides, the glycan precursors employed in protein asparagine (N)-glycosylation. The assembly of dolichol-linked oligosaccharides begins on the cytosolic side of the endoplasmic reticulum membrane and finishes in its lumen. The sequential addition of sugars to dolichol pyrophosphate produces dolichol-linked oligosaccharides containing fourteen sugars, including two GlcNAcs, nine mannoses and three glucoses. Once assembled, the oligosaccharide is transferred from the lipid to nascent proteins by oligosaccharyltransferases. In the lumen of the endoplasmic reticulum, adds the third and last glucose residue from dolichyl phosphate glucose (Dol-P-Glc) onto the lipid-linked oligosaccharide intermediate Glc(2)Man(9)GlcNAc(2)-PP-Dol to produce Glc(3)Man(9)GlcNAc(2)-PP-Dol.</text>
</comment>
<gene>
    <name evidence="15" type="ORF">FPE_LOCUS11017</name>
</gene>
<dbReference type="Pfam" id="PF04922">
    <property type="entry name" value="DIE2_ALG10"/>
    <property type="match status" value="1"/>
</dbReference>
<dbReference type="InterPro" id="IPR016900">
    <property type="entry name" value="Alg10"/>
</dbReference>
<keyword evidence="8 14" id="KW-0812">Transmembrane</keyword>
<protein>
    <recommendedName>
        <fullName evidence="5">Dol-P-Glc:Glc(2)Man(9)GlcNAc(2)-PP-Dol alpha-1,2-glucosyltransferase</fullName>
        <ecNumber evidence="4">2.4.1.256</ecNumber>
    </recommendedName>
</protein>
<dbReference type="PANTHER" id="PTHR12989:SF10">
    <property type="entry name" value="DOL-P-GLC:GLC(2)MAN(9)GLCNAC(2)-PP-DOL ALPHA-1,2-GLUCOSYLTRANSFERASE-RELATED"/>
    <property type="match status" value="1"/>
</dbReference>
<evidence type="ECO:0000256" key="4">
    <source>
        <dbReference type="ARBA" id="ARBA00011967"/>
    </source>
</evidence>
<name>A0AAD2DQR5_9LAMI</name>
<evidence type="ECO:0000256" key="2">
    <source>
        <dbReference type="ARBA" id="ARBA00004922"/>
    </source>
</evidence>
<evidence type="ECO:0000256" key="1">
    <source>
        <dbReference type="ARBA" id="ARBA00004477"/>
    </source>
</evidence>
<evidence type="ECO:0000256" key="13">
    <source>
        <dbReference type="ARBA" id="ARBA00048064"/>
    </source>
</evidence>
<dbReference type="GO" id="GO:0006488">
    <property type="term" value="P:dolichol-linked oligosaccharide biosynthetic process"/>
    <property type="evidence" value="ECO:0007669"/>
    <property type="project" value="InterPro"/>
</dbReference>
<keyword evidence="9" id="KW-0256">Endoplasmic reticulum</keyword>
<dbReference type="PANTHER" id="PTHR12989">
    <property type="entry name" value="ALPHA-1,2-GLUCOSYLTRANSFERASE ALG10"/>
    <property type="match status" value="1"/>
</dbReference>
<reference evidence="15" key="1">
    <citation type="submission" date="2023-05" db="EMBL/GenBank/DDBJ databases">
        <authorList>
            <person name="Huff M."/>
        </authorList>
    </citation>
    <scope>NUCLEOTIDE SEQUENCE</scope>
</reference>
<proteinExistence type="inferred from homology"/>
<evidence type="ECO:0000256" key="3">
    <source>
        <dbReference type="ARBA" id="ARBA00010600"/>
    </source>
</evidence>
<comment type="similarity">
    <text evidence="3">Belongs to the ALG10 glucosyltransferase family.</text>
</comment>
<comment type="catalytic activity">
    <reaction evidence="13">
        <text>an alpha-D-Glc-(1-&gt;3)-alpha-D-Glc-(1-&gt;3)-alpha-D-Man-(1-&gt;2)-alpha-D-Man-(1-&gt;2)-alpha-D-Man-(1-&gt;3)-[alpha-D-Man-(1-&gt;2)-alpha-D-Man-(1-&gt;3)-[alpha-D-Man-(1-&gt;2)-alpha-D-Man-(1-&gt;6)]-alpha-D-Man-(1-&gt;6)]-beta-D-Man-(1-&gt;4)-beta-D-GlcNAc-(1-&gt;4)-alpha-D-GlcNAc-diphospho-di-trans,poly-cis-dolichol + a di-trans,poly-cis-dolichyl beta-D-glucosyl phosphate = a alpha-D-Glc-(1-&gt;2)-alpha-D-Glc-(1-&gt;3)-alpha-D-Glc-(1-&gt;3)-alpha-D-Man-(1-&gt;2)-alpha-D-Man-(1-&gt;2)-alpha-D-Man-(1-&gt;3)-[alpha-D-Man-(1-&gt;2)-alpha-D-Man-(1-&gt;3)-[alpha-D-Man-(1-&gt;2)-alpha-D-Man-(1-&gt;6)]-alpha-D-Man-(1-&gt;6)]-beta-D-Man-(1-&gt;4)-beta-D-GlcNAc-(1-&gt;4)-alpha-D-GlcNAc-diphospho-di-trans,poly-cis-dolichol + a di-trans,poly-cis-dolichyl phosphate + H(+)</text>
        <dbReference type="Rhea" id="RHEA:29543"/>
        <dbReference type="Rhea" id="RHEA-COMP:19498"/>
        <dbReference type="Rhea" id="RHEA-COMP:19502"/>
        <dbReference type="Rhea" id="RHEA-COMP:19512"/>
        <dbReference type="Rhea" id="RHEA-COMP:19522"/>
        <dbReference type="ChEBI" id="CHEBI:15378"/>
        <dbReference type="ChEBI" id="CHEBI:57525"/>
        <dbReference type="ChEBI" id="CHEBI:57683"/>
        <dbReference type="ChEBI" id="CHEBI:132522"/>
        <dbReference type="ChEBI" id="CHEBI:132523"/>
        <dbReference type="EC" id="2.4.1.256"/>
    </reaction>
    <physiologicalReaction direction="left-to-right" evidence="13">
        <dbReference type="Rhea" id="RHEA:29544"/>
    </physiologicalReaction>
</comment>